<organism evidence="1 2">
    <name type="scientific">Plakobranchus ocellatus</name>
    <dbReference type="NCBI Taxonomy" id="259542"/>
    <lineage>
        <taxon>Eukaryota</taxon>
        <taxon>Metazoa</taxon>
        <taxon>Spiralia</taxon>
        <taxon>Lophotrochozoa</taxon>
        <taxon>Mollusca</taxon>
        <taxon>Gastropoda</taxon>
        <taxon>Heterobranchia</taxon>
        <taxon>Euthyneura</taxon>
        <taxon>Panpulmonata</taxon>
        <taxon>Sacoglossa</taxon>
        <taxon>Placobranchoidea</taxon>
        <taxon>Plakobranchidae</taxon>
        <taxon>Plakobranchus</taxon>
    </lineage>
</organism>
<protein>
    <submittedName>
        <fullName evidence="1">Uncharacterized protein</fullName>
    </submittedName>
</protein>
<accession>A0AAV4BKF5</accession>
<dbReference type="AlphaFoldDB" id="A0AAV4BKF5"/>
<evidence type="ECO:0000313" key="1">
    <source>
        <dbReference type="EMBL" id="GFO19288.1"/>
    </source>
</evidence>
<sequence length="117" mass="13033">MVDSVMTTSERQNCKEDLDSFLFFLENIASKDSYRLQHDVPRSIQALMMPLATASLTSVESNIVEYIAGYVVLKLSSKVCTDCKQVMLGMTDFASTKHVFLQAENFEECSHGGIQAP</sequence>
<dbReference type="EMBL" id="BLXT01005065">
    <property type="protein sequence ID" value="GFO19288.1"/>
    <property type="molecule type" value="Genomic_DNA"/>
</dbReference>
<keyword evidence="2" id="KW-1185">Reference proteome</keyword>
<evidence type="ECO:0000313" key="2">
    <source>
        <dbReference type="Proteomes" id="UP000735302"/>
    </source>
</evidence>
<reference evidence="1 2" key="1">
    <citation type="journal article" date="2021" name="Elife">
        <title>Chloroplast acquisition without the gene transfer in kleptoplastic sea slugs, Plakobranchus ocellatus.</title>
        <authorList>
            <person name="Maeda T."/>
            <person name="Takahashi S."/>
            <person name="Yoshida T."/>
            <person name="Shimamura S."/>
            <person name="Takaki Y."/>
            <person name="Nagai Y."/>
            <person name="Toyoda A."/>
            <person name="Suzuki Y."/>
            <person name="Arimoto A."/>
            <person name="Ishii H."/>
            <person name="Satoh N."/>
            <person name="Nishiyama T."/>
            <person name="Hasebe M."/>
            <person name="Maruyama T."/>
            <person name="Minagawa J."/>
            <person name="Obokata J."/>
            <person name="Shigenobu S."/>
        </authorList>
    </citation>
    <scope>NUCLEOTIDE SEQUENCE [LARGE SCALE GENOMIC DNA]</scope>
</reference>
<comment type="caution">
    <text evidence="1">The sequence shown here is derived from an EMBL/GenBank/DDBJ whole genome shotgun (WGS) entry which is preliminary data.</text>
</comment>
<dbReference type="Proteomes" id="UP000735302">
    <property type="component" value="Unassembled WGS sequence"/>
</dbReference>
<proteinExistence type="predicted"/>
<gene>
    <name evidence="1" type="ORF">PoB_004579300</name>
</gene>
<name>A0AAV4BKF5_9GAST</name>